<evidence type="ECO:0000256" key="4">
    <source>
        <dbReference type="ARBA" id="ARBA00023163"/>
    </source>
</evidence>
<reference evidence="7 8" key="1">
    <citation type="journal article" date="2024" name="BMC Genomics">
        <title>Genome assembly of redclaw crayfish (Cherax quadricarinatus) provides insights into its immune adaptation and hypoxia tolerance.</title>
        <authorList>
            <person name="Liu Z."/>
            <person name="Zheng J."/>
            <person name="Li H."/>
            <person name="Fang K."/>
            <person name="Wang S."/>
            <person name="He J."/>
            <person name="Zhou D."/>
            <person name="Weng S."/>
            <person name="Chi M."/>
            <person name="Gu Z."/>
            <person name="He J."/>
            <person name="Li F."/>
            <person name="Wang M."/>
        </authorList>
    </citation>
    <scope>NUCLEOTIDE SEQUENCE [LARGE SCALE GENOMIC DNA]</scope>
    <source>
        <strain evidence="7">ZL_2023a</strain>
    </source>
</reference>
<organism evidence="7 8">
    <name type="scientific">Cherax quadricarinatus</name>
    <name type="common">Australian red claw crayfish</name>
    <dbReference type="NCBI Taxonomy" id="27406"/>
    <lineage>
        <taxon>Eukaryota</taxon>
        <taxon>Metazoa</taxon>
        <taxon>Ecdysozoa</taxon>
        <taxon>Arthropoda</taxon>
        <taxon>Crustacea</taxon>
        <taxon>Multicrustacea</taxon>
        <taxon>Malacostraca</taxon>
        <taxon>Eumalacostraca</taxon>
        <taxon>Eucarida</taxon>
        <taxon>Decapoda</taxon>
        <taxon>Pleocyemata</taxon>
        <taxon>Astacidea</taxon>
        <taxon>Parastacoidea</taxon>
        <taxon>Parastacidae</taxon>
        <taxon>Cherax</taxon>
    </lineage>
</organism>
<comment type="similarity">
    <text evidence="1">Belongs to the SAP18 family.</text>
</comment>
<name>A0AAW0Y5M8_CHEQU</name>
<dbReference type="GO" id="GO:0003714">
    <property type="term" value="F:transcription corepressor activity"/>
    <property type="evidence" value="ECO:0007669"/>
    <property type="project" value="TreeGrafter"/>
</dbReference>
<dbReference type="Gene3D" id="3.10.20.550">
    <property type="entry name" value="ASAP complex, SAP18 subunit"/>
    <property type="match status" value="1"/>
</dbReference>
<evidence type="ECO:0000256" key="1">
    <source>
        <dbReference type="ARBA" id="ARBA00009143"/>
    </source>
</evidence>
<evidence type="ECO:0000256" key="2">
    <source>
        <dbReference type="ARBA" id="ARBA00022491"/>
    </source>
</evidence>
<sequence>PYKPNKEKMASMIESKVEERKDNNEKAVDREKTCPLLLRVFCSNGRHNNITDYRRGNTPPNELQIYTWMDATLKEIGGLILEVNPDTRRRGTVFEFQLIYPELTKPIPRAKDLGSIVIGQKGFDDNKTLAQIGFIIGDFLDIAISSPGRGIPQRRMRPY</sequence>
<evidence type="ECO:0000256" key="3">
    <source>
        <dbReference type="ARBA" id="ARBA00023015"/>
    </source>
</evidence>
<keyword evidence="4" id="KW-0804">Transcription</keyword>
<comment type="caution">
    <text evidence="7">The sequence shown here is derived from an EMBL/GenBank/DDBJ whole genome shotgun (WGS) entry which is preliminary data.</text>
</comment>
<dbReference type="PANTHER" id="PTHR13082">
    <property type="entry name" value="SAP18"/>
    <property type="match status" value="1"/>
</dbReference>
<dbReference type="EMBL" id="JARKIK010000015">
    <property type="protein sequence ID" value="KAK8747205.1"/>
    <property type="molecule type" value="Genomic_DNA"/>
</dbReference>
<feature type="non-terminal residue" evidence="7">
    <location>
        <position position="1"/>
    </location>
</feature>
<dbReference type="InterPro" id="IPR010516">
    <property type="entry name" value="SAP18"/>
</dbReference>
<protein>
    <recommendedName>
        <fullName evidence="5">18 kDa Sin3-associated polypeptide</fullName>
    </recommendedName>
</protein>
<dbReference type="PANTHER" id="PTHR13082:SF0">
    <property type="entry name" value="HISTONE DEACETYLASE COMPLEX SUBUNIT SAP18"/>
    <property type="match status" value="1"/>
</dbReference>
<evidence type="ECO:0000256" key="5">
    <source>
        <dbReference type="ARBA" id="ARBA00030511"/>
    </source>
</evidence>
<dbReference type="GO" id="GO:0005634">
    <property type="term" value="C:nucleus"/>
    <property type="evidence" value="ECO:0007669"/>
    <property type="project" value="TreeGrafter"/>
</dbReference>
<keyword evidence="8" id="KW-1185">Reference proteome</keyword>
<accession>A0AAW0Y5M8</accession>
<dbReference type="AlphaFoldDB" id="A0AAW0Y5M8"/>
<dbReference type="Pfam" id="PF06487">
    <property type="entry name" value="SAP18"/>
    <property type="match status" value="1"/>
</dbReference>
<keyword evidence="2" id="KW-0678">Repressor</keyword>
<proteinExistence type="inferred from homology"/>
<gene>
    <name evidence="7" type="ORF">OTU49_016678</name>
</gene>
<evidence type="ECO:0000313" key="8">
    <source>
        <dbReference type="Proteomes" id="UP001445076"/>
    </source>
</evidence>
<keyword evidence="3" id="KW-0805">Transcription regulation</keyword>
<dbReference type="Proteomes" id="UP001445076">
    <property type="component" value="Unassembled WGS sequence"/>
</dbReference>
<dbReference type="FunFam" id="3.10.20.550:FF:000001">
    <property type="entry name" value="Histone deacetylase complex subunit SAP18"/>
    <property type="match status" value="1"/>
</dbReference>
<feature type="region of interest" description="Disordered" evidence="6">
    <location>
        <begin position="1"/>
        <end position="26"/>
    </location>
</feature>
<evidence type="ECO:0000313" key="7">
    <source>
        <dbReference type="EMBL" id="KAK8747205.1"/>
    </source>
</evidence>
<dbReference type="InterPro" id="IPR042534">
    <property type="entry name" value="SAP18_sf"/>
</dbReference>
<evidence type="ECO:0000256" key="6">
    <source>
        <dbReference type="SAM" id="MobiDB-lite"/>
    </source>
</evidence>